<evidence type="ECO:0000256" key="5">
    <source>
        <dbReference type="ARBA" id="ARBA00023163"/>
    </source>
</evidence>
<feature type="domain" description="HTH lysR-type" evidence="7">
    <location>
        <begin position="15"/>
        <end position="72"/>
    </location>
</feature>
<dbReference type="eggNOG" id="COG0583">
    <property type="taxonomic scope" value="Bacteria"/>
</dbReference>
<dbReference type="AlphaFoldDB" id="M0QP28"/>
<dbReference type="InterPro" id="IPR036388">
    <property type="entry name" value="WH-like_DNA-bd_sf"/>
</dbReference>
<dbReference type="Pfam" id="PF03466">
    <property type="entry name" value="LysR_substrate"/>
    <property type="match status" value="1"/>
</dbReference>
<dbReference type="GO" id="GO:0032993">
    <property type="term" value="C:protein-DNA complex"/>
    <property type="evidence" value="ECO:0007669"/>
    <property type="project" value="TreeGrafter"/>
</dbReference>
<dbReference type="Pfam" id="PF00126">
    <property type="entry name" value="HTH_1"/>
    <property type="match status" value="1"/>
</dbReference>
<keyword evidence="4" id="KW-0010">Activator</keyword>
<dbReference type="InterPro" id="IPR036390">
    <property type="entry name" value="WH_DNA-bd_sf"/>
</dbReference>
<sequence length="321" mass="34439">MTDDPDVSGRIERPLDLWRLQQFVTTARAPSITAAAGELFISQQALSAALRGLERDLGVDLFDRGRRGTRLTPAGRELLASAPALLSAVRTAARSTRQAAVEPRPPFVVGHTPAIPSSEVFDLVRPLLVEDADLAITVRAVFPTAIGSALFDGEIDLALRRGITTPADLATSIVAYHPLRVAVAATHPLADRSSVSTTELAPHPLIVWAPQHHSAYTDYLVAHCRRSGFEPELITNRMQGTAPLTAPLVYPEGYAFVTDDPGPAHHRTVRILDLDDPPMAPVQAVWAPHTVHPVRTRLLEIHPPPNPGASSSTPPPTPTAG</sequence>
<dbReference type="Gene3D" id="3.40.190.10">
    <property type="entry name" value="Periplasmic binding protein-like II"/>
    <property type="match status" value="2"/>
</dbReference>
<evidence type="ECO:0000256" key="2">
    <source>
        <dbReference type="ARBA" id="ARBA00023015"/>
    </source>
</evidence>
<dbReference type="Proteomes" id="UP000011666">
    <property type="component" value="Unassembled WGS sequence"/>
</dbReference>
<feature type="region of interest" description="Disordered" evidence="6">
    <location>
        <begin position="299"/>
        <end position="321"/>
    </location>
</feature>
<dbReference type="InterPro" id="IPR005119">
    <property type="entry name" value="LysR_subst-bd"/>
</dbReference>
<organism evidence="8 9">
    <name type="scientific">Gordonia soli NBRC 108243</name>
    <dbReference type="NCBI Taxonomy" id="1223545"/>
    <lineage>
        <taxon>Bacteria</taxon>
        <taxon>Bacillati</taxon>
        <taxon>Actinomycetota</taxon>
        <taxon>Actinomycetes</taxon>
        <taxon>Mycobacteriales</taxon>
        <taxon>Gordoniaceae</taxon>
        <taxon>Gordonia</taxon>
    </lineage>
</organism>
<evidence type="ECO:0000256" key="6">
    <source>
        <dbReference type="SAM" id="MobiDB-lite"/>
    </source>
</evidence>
<dbReference type="PANTHER" id="PTHR30346">
    <property type="entry name" value="TRANSCRIPTIONAL DUAL REGULATOR HCAR-RELATED"/>
    <property type="match status" value="1"/>
</dbReference>
<dbReference type="EMBL" id="BANX01000032">
    <property type="protein sequence ID" value="GAC70164.1"/>
    <property type="molecule type" value="Genomic_DNA"/>
</dbReference>
<dbReference type="PROSITE" id="PS50931">
    <property type="entry name" value="HTH_LYSR"/>
    <property type="match status" value="1"/>
</dbReference>
<dbReference type="GO" id="GO:0003700">
    <property type="term" value="F:DNA-binding transcription factor activity"/>
    <property type="evidence" value="ECO:0007669"/>
    <property type="project" value="InterPro"/>
</dbReference>
<dbReference type="OrthoDB" id="3176554at2"/>
<dbReference type="STRING" id="1223545.GS4_32_01080"/>
<gene>
    <name evidence="8" type="ORF">GS4_32_01080</name>
</gene>
<evidence type="ECO:0000313" key="8">
    <source>
        <dbReference type="EMBL" id="GAC70164.1"/>
    </source>
</evidence>
<protein>
    <submittedName>
        <fullName evidence="8">Putative transcriptional regulator</fullName>
    </submittedName>
</protein>
<keyword evidence="9" id="KW-1185">Reference proteome</keyword>
<dbReference type="GO" id="GO:0003677">
    <property type="term" value="F:DNA binding"/>
    <property type="evidence" value="ECO:0007669"/>
    <property type="project" value="UniProtKB-KW"/>
</dbReference>
<evidence type="ECO:0000256" key="1">
    <source>
        <dbReference type="ARBA" id="ARBA00009437"/>
    </source>
</evidence>
<dbReference type="PRINTS" id="PR00039">
    <property type="entry name" value="HTHLYSR"/>
</dbReference>
<dbReference type="SUPFAM" id="SSF53850">
    <property type="entry name" value="Periplasmic binding protein-like II"/>
    <property type="match status" value="1"/>
</dbReference>
<dbReference type="SUPFAM" id="SSF46785">
    <property type="entry name" value="Winged helix' DNA-binding domain"/>
    <property type="match status" value="1"/>
</dbReference>
<dbReference type="RefSeq" id="WP_007623962.1">
    <property type="nucleotide sequence ID" value="NZ_BANX01000032.1"/>
</dbReference>
<comment type="caution">
    <text evidence="8">The sequence shown here is derived from an EMBL/GenBank/DDBJ whole genome shotgun (WGS) entry which is preliminary data.</text>
</comment>
<name>M0QP28_9ACTN</name>
<evidence type="ECO:0000313" key="9">
    <source>
        <dbReference type="Proteomes" id="UP000011666"/>
    </source>
</evidence>
<comment type="similarity">
    <text evidence="1">Belongs to the LysR transcriptional regulatory family.</text>
</comment>
<keyword evidence="2" id="KW-0805">Transcription regulation</keyword>
<dbReference type="PANTHER" id="PTHR30346:SF17">
    <property type="entry name" value="LYSR FAMILY TRANSCRIPTIONAL REGULATOR"/>
    <property type="match status" value="1"/>
</dbReference>
<dbReference type="InterPro" id="IPR000847">
    <property type="entry name" value="LysR_HTH_N"/>
</dbReference>
<accession>M0QP28</accession>
<reference evidence="8 9" key="1">
    <citation type="submission" date="2013-01" db="EMBL/GenBank/DDBJ databases">
        <title>Whole genome shotgun sequence of Gordonia soli NBRC 108243.</title>
        <authorList>
            <person name="Isaki-Nakamura S."/>
            <person name="Hosoyama A."/>
            <person name="Tsuchikane K."/>
            <person name="Ando Y."/>
            <person name="Baba S."/>
            <person name="Ohji S."/>
            <person name="Hamada M."/>
            <person name="Tamura T."/>
            <person name="Yamazoe A."/>
            <person name="Yamazaki S."/>
            <person name="Fujita N."/>
        </authorList>
    </citation>
    <scope>NUCLEOTIDE SEQUENCE [LARGE SCALE GENOMIC DNA]</scope>
    <source>
        <strain evidence="8 9">NBRC 108243</strain>
    </source>
</reference>
<evidence type="ECO:0000256" key="4">
    <source>
        <dbReference type="ARBA" id="ARBA00023159"/>
    </source>
</evidence>
<evidence type="ECO:0000259" key="7">
    <source>
        <dbReference type="PROSITE" id="PS50931"/>
    </source>
</evidence>
<keyword evidence="3" id="KW-0238">DNA-binding</keyword>
<keyword evidence="5" id="KW-0804">Transcription</keyword>
<dbReference type="Gene3D" id="1.10.10.10">
    <property type="entry name" value="Winged helix-like DNA-binding domain superfamily/Winged helix DNA-binding domain"/>
    <property type="match status" value="1"/>
</dbReference>
<proteinExistence type="inferred from homology"/>
<feature type="compositionally biased region" description="Pro residues" evidence="6">
    <location>
        <begin position="302"/>
        <end position="321"/>
    </location>
</feature>
<evidence type="ECO:0000256" key="3">
    <source>
        <dbReference type="ARBA" id="ARBA00023125"/>
    </source>
</evidence>